<evidence type="ECO:0000256" key="1">
    <source>
        <dbReference type="ARBA" id="ARBA00001974"/>
    </source>
</evidence>
<keyword evidence="3" id="KW-0285">Flavoprotein</keyword>
<dbReference type="HOGENOM" id="CLU_105003_0_0_5"/>
<sequence>MAGIRFNEAMTGGFVLGETDPEAGRRQGERTGSALTMHAQVAIDDIDLFLSDPGHNGTLGGTLDVPGWGQGIAATAGVFRLFSPSGQPRLKLMVYELAFAHGGRPYYLAGRKEVRDDPGFDLWRDTTTLFTRLHEGVDAGGTVVGAGTLALGVADLVRLMSTMRATGAADAAAAAAVLARFGRMFLGELWDSYGPHGRSGG</sequence>
<dbReference type="eggNOG" id="COG1752">
    <property type="taxonomic scope" value="Bacteria"/>
</dbReference>
<evidence type="ECO:0000256" key="4">
    <source>
        <dbReference type="ARBA" id="ARBA00022827"/>
    </source>
</evidence>
<gene>
    <name evidence="6" type="ORF">NX02_01125</name>
</gene>
<keyword evidence="7" id="KW-1185">Reference proteome</keyword>
<dbReference type="KEGG" id="ssan:NX02_01125"/>
<evidence type="ECO:0000256" key="3">
    <source>
        <dbReference type="ARBA" id="ARBA00022630"/>
    </source>
</evidence>
<dbReference type="EMBL" id="CP006644">
    <property type="protein sequence ID" value="AHE51991.1"/>
    <property type="molecule type" value="Genomic_DNA"/>
</dbReference>
<reference evidence="6 7" key="1">
    <citation type="submission" date="2013-07" db="EMBL/GenBank/DDBJ databases">
        <title>Completed genome of Sphingomonas sanxanigenens NX02.</title>
        <authorList>
            <person name="Ma T."/>
            <person name="Huang H."/>
            <person name="Wu M."/>
            <person name="Li X."/>
            <person name="Li G."/>
        </authorList>
    </citation>
    <scope>NUCLEOTIDE SEQUENCE [LARGE SCALE GENOMIC DNA]</scope>
    <source>
        <strain evidence="6 7">NX02</strain>
    </source>
</reference>
<protein>
    <submittedName>
        <fullName evidence="6">Uncharacterized protein</fullName>
    </submittedName>
</protein>
<keyword evidence="4" id="KW-0274">FAD</keyword>
<evidence type="ECO:0000313" key="7">
    <source>
        <dbReference type="Proteomes" id="UP000018851"/>
    </source>
</evidence>
<organism evidence="6 7">
    <name type="scientific">Sphingomonas sanxanigenens DSM 19645 = NX02</name>
    <dbReference type="NCBI Taxonomy" id="1123269"/>
    <lineage>
        <taxon>Bacteria</taxon>
        <taxon>Pseudomonadati</taxon>
        <taxon>Pseudomonadota</taxon>
        <taxon>Alphaproteobacteria</taxon>
        <taxon>Sphingomonadales</taxon>
        <taxon>Sphingomonadaceae</taxon>
        <taxon>Sphingomonas</taxon>
    </lineage>
</organism>
<dbReference type="PANTHER" id="PTHR47470:SF1">
    <property type="entry name" value="FAD-DEPENDENT OXIDOREDUCTASE 2 FAD BINDING DOMAIN-CONTAINING PROTEIN"/>
    <property type="match status" value="1"/>
</dbReference>
<dbReference type="OrthoDB" id="9798604at2"/>
<dbReference type="GO" id="GO:0016491">
    <property type="term" value="F:oxidoreductase activity"/>
    <property type="evidence" value="ECO:0007669"/>
    <property type="project" value="UniProtKB-KW"/>
</dbReference>
<accession>W0A4Q7</accession>
<dbReference type="InterPro" id="IPR052542">
    <property type="entry name" value="Cholesterol_Oxidase"/>
</dbReference>
<name>W0A4Q7_9SPHN</name>
<comment type="cofactor">
    <cofactor evidence="1">
        <name>FAD</name>
        <dbReference type="ChEBI" id="CHEBI:57692"/>
    </cofactor>
</comment>
<evidence type="ECO:0000313" key="6">
    <source>
        <dbReference type="EMBL" id="AHE51991.1"/>
    </source>
</evidence>
<evidence type="ECO:0000256" key="5">
    <source>
        <dbReference type="ARBA" id="ARBA00023002"/>
    </source>
</evidence>
<proteinExistence type="inferred from homology"/>
<dbReference type="PANTHER" id="PTHR47470">
    <property type="entry name" value="CHOLESTEROL OXIDASE"/>
    <property type="match status" value="1"/>
</dbReference>
<evidence type="ECO:0000256" key="2">
    <source>
        <dbReference type="ARBA" id="ARBA00010790"/>
    </source>
</evidence>
<dbReference type="AlphaFoldDB" id="W0A4Q7"/>
<dbReference type="Proteomes" id="UP000018851">
    <property type="component" value="Chromosome"/>
</dbReference>
<dbReference type="STRING" id="1123269.NX02_01125"/>
<keyword evidence="5" id="KW-0560">Oxidoreductase</keyword>
<dbReference type="PATRIC" id="fig|1123269.5.peg.225"/>
<dbReference type="RefSeq" id="WP_047099713.1">
    <property type="nucleotide sequence ID" value="NZ_CP006644.1"/>
</dbReference>
<comment type="similarity">
    <text evidence="2">Belongs to the GMC oxidoreductase family.</text>
</comment>